<dbReference type="PANTHER" id="PTHR14113:SF6">
    <property type="entry name" value="PROTEIN PICCOLO"/>
    <property type="match status" value="1"/>
</dbReference>
<feature type="region of interest" description="Disordered" evidence="8">
    <location>
        <begin position="861"/>
        <end position="995"/>
    </location>
</feature>
<dbReference type="SUPFAM" id="SSF57903">
    <property type="entry name" value="FYVE/PHD zinc finger"/>
    <property type="match status" value="3"/>
</dbReference>
<feature type="compositionally biased region" description="Polar residues" evidence="8">
    <location>
        <begin position="543"/>
        <end position="552"/>
    </location>
</feature>
<keyword evidence="1" id="KW-0479">Metal-binding</keyword>
<evidence type="ECO:0000313" key="10">
    <source>
        <dbReference type="EMBL" id="CDQ96876.1"/>
    </source>
</evidence>
<dbReference type="GO" id="GO:0098982">
    <property type="term" value="C:GABA-ergic synapse"/>
    <property type="evidence" value="ECO:0007669"/>
    <property type="project" value="TreeGrafter"/>
</dbReference>
<feature type="region of interest" description="Disordered" evidence="8">
    <location>
        <begin position="720"/>
        <end position="771"/>
    </location>
</feature>
<feature type="compositionally biased region" description="Low complexity" evidence="8">
    <location>
        <begin position="1020"/>
        <end position="1030"/>
    </location>
</feature>
<reference evidence="10" key="2">
    <citation type="submission" date="2014-03" db="EMBL/GenBank/DDBJ databases">
        <authorList>
            <person name="Genoscope - CEA"/>
        </authorList>
    </citation>
    <scope>NUCLEOTIDE SEQUENCE</scope>
</reference>
<feature type="compositionally biased region" description="Basic and acidic residues" evidence="8">
    <location>
        <begin position="439"/>
        <end position="453"/>
    </location>
</feature>
<dbReference type="GO" id="GO:0030424">
    <property type="term" value="C:axon"/>
    <property type="evidence" value="ECO:0007669"/>
    <property type="project" value="TreeGrafter"/>
</dbReference>
<dbReference type="InterPro" id="IPR008899">
    <property type="entry name" value="Znf_piccolo"/>
</dbReference>
<dbReference type="InterPro" id="IPR052098">
    <property type="entry name" value="Presynaptic_Scaffold_Bsn/Pclo"/>
</dbReference>
<feature type="compositionally biased region" description="Polar residues" evidence="8">
    <location>
        <begin position="408"/>
        <end position="419"/>
    </location>
</feature>
<comment type="subcellular location">
    <subcellularLocation>
        <location evidence="7">Presynaptic active zone</location>
    </subcellularLocation>
</comment>
<feature type="region of interest" description="Disordered" evidence="8">
    <location>
        <begin position="342"/>
        <end position="516"/>
    </location>
</feature>
<evidence type="ECO:0000259" key="9">
    <source>
        <dbReference type="Pfam" id="PF05715"/>
    </source>
</evidence>
<dbReference type="GO" id="GO:1904071">
    <property type="term" value="P:presynaptic active zone assembly"/>
    <property type="evidence" value="ECO:0007669"/>
    <property type="project" value="TreeGrafter"/>
</dbReference>
<dbReference type="AlphaFoldDB" id="A0A060YYQ6"/>
<dbReference type="GO" id="GO:0048788">
    <property type="term" value="C:cytoskeleton of presynaptic active zone"/>
    <property type="evidence" value="ECO:0007669"/>
    <property type="project" value="TreeGrafter"/>
</dbReference>
<gene>
    <name evidence="10" type="ORF">GSONMT00009989001</name>
</gene>
<keyword evidence="3" id="KW-0863">Zinc-finger</keyword>
<keyword evidence="2" id="KW-0677">Repeat</keyword>
<dbReference type="STRING" id="8022.A0A060YYQ6"/>
<feature type="compositionally biased region" description="Basic and acidic residues" evidence="8">
    <location>
        <begin position="1037"/>
        <end position="1053"/>
    </location>
</feature>
<feature type="region of interest" description="Disordered" evidence="8">
    <location>
        <begin position="184"/>
        <end position="257"/>
    </location>
</feature>
<name>A0A060YYQ6_ONCMY</name>
<dbReference type="Proteomes" id="UP000193380">
    <property type="component" value="Unassembled WGS sequence"/>
</dbReference>
<evidence type="ECO:0000256" key="2">
    <source>
        <dbReference type="ARBA" id="ARBA00022737"/>
    </source>
</evidence>
<feature type="domain" description="Zinc finger piccolo-type" evidence="9">
    <location>
        <begin position="801"/>
        <end position="858"/>
    </location>
</feature>
<feature type="compositionally biased region" description="Basic and acidic residues" evidence="8">
    <location>
        <begin position="926"/>
        <end position="937"/>
    </location>
</feature>
<dbReference type="InterPro" id="IPR011011">
    <property type="entry name" value="Znf_FYVE_PHD"/>
</dbReference>
<accession>A0A060YYQ6</accession>
<dbReference type="Pfam" id="PF05715">
    <property type="entry name" value="zf-piccolo"/>
    <property type="match status" value="3"/>
</dbReference>
<evidence type="ECO:0000256" key="6">
    <source>
        <dbReference type="ARBA" id="ARBA00023273"/>
    </source>
</evidence>
<reference evidence="10" key="1">
    <citation type="journal article" date="2014" name="Nat. Commun.">
        <title>The rainbow trout genome provides novel insights into evolution after whole-genome duplication in vertebrates.</title>
        <authorList>
            <person name="Berthelot C."/>
            <person name="Brunet F."/>
            <person name="Chalopin D."/>
            <person name="Juanchich A."/>
            <person name="Bernard M."/>
            <person name="Noel B."/>
            <person name="Bento P."/>
            <person name="Da Silva C."/>
            <person name="Labadie K."/>
            <person name="Alberti A."/>
            <person name="Aury J.M."/>
            <person name="Louis A."/>
            <person name="Dehais P."/>
            <person name="Bardou P."/>
            <person name="Montfort J."/>
            <person name="Klopp C."/>
            <person name="Cabau C."/>
            <person name="Gaspin C."/>
            <person name="Thorgaard G.H."/>
            <person name="Boussaha M."/>
            <person name="Quillet E."/>
            <person name="Guyomard R."/>
            <person name="Galiana D."/>
            <person name="Bobe J."/>
            <person name="Volff J.N."/>
            <person name="Genet C."/>
            <person name="Wincker P."/>
            <person name="Jaillon O."/>
            <person name="Roest Crollius H."/>
            <person name="Guiguen Y."/>
        </authorList>
    </citation>
    <scope>NUCLEOTIDE SEQUENCE [LARGE SCALE GENOMIC DNA]</scope>
</reference>
<dbReference type="EMBL" id="FR927719">
    <property type="protein sequence ID" value="CDQ96876.1"/>
    <property type="molecule type" value="Genomic_DNA"/>
</dbReference>
<dbReference type="GO" id="GO:0098978">
    <property type="term" value="C:glutamatergic synapse"/>
    <property type="evidence" value="ECO:0007669"/>
    <property type="project" value="TreeGrafter"/>
</dbReference>
<keyword evidence="6" id="KW-0966">Cell projection</keyword>
<organism evidence="10 11">
    <name type="scientific">Oncorhynchus mykiss</name>
    <name type="common">Rainbow trout</name>
    <name type="synonym">Salmo gairdneri</name>
    <dbReference type="NCBI Taxonomy" id="8022"/>
    <lineage>
        <taxon>Eukaryota</taxon>
        <taxon>Metazoa</taxon>
        <taxon>Chordata</taxon>
        <taxon>Craniata</taxon>
        <taxon>Vertebrata</taxon>
        <taxon>Euteleostomi</taxon>
        <taxon>Actinopterygii</taxon>
        <taxon>Neopterygii</taxon>
        <taxon>Teleostei</taxon>
        <taxon>Protacanthopterygii</taxon>
        <taxon>Salmoniformes</taxon>
        <taxon>Salmonidae</taxon>
        <taxon>Salmoninae</taxon>
        <taxon>Oncorhynchus</taxon>
    </lineage>
</organism>
<dbReference type="Gene3D" id="3.30.40.10">
    <property type="entry name" value="Zinc/RING finger domain, C3HC4 (zinc finger)"/>
    <property type="match status" value="3"/>
</dbReference>
<feature type="compositionally biased region" description="Polar residues" evidence="8">
    <location>
        <begin position="584"/>
        <end position="596"/>
    </location>
</feature>
<dbReference type="PaxDb" id="8022-A0A060YYQ6"/>
<feature type="region of interest" description="Disordered" evidence="8">
    <location>
        <begin position="1011"/>
        <end position="1086"/>
    </location>
</feature>
<evidence type="ECO:0000256" key="5">
    <source>
        <dbReference type="ARBA" id="ARBA00023018"/>
    </source>
</evidence>
<keyword evidence="5" id="KW-0770">Synapse</keyword>
<feature type="compositionally biased region" description="Low complexity" evidence="8">
    <location>
        <begin position="603"/>
        <end position="615"/>
    </location>
</feature>
<proteinExistence type="predicted"/>
<dbReference type="PANTHER" id="PTHR14113">
    <property type="entry name" value="PICCOLO/BASSOON"/>
    <property type="match status" value="1"/>
</dbReference>
<feature type="compositionally biased region" description="Low complexity" evidence="8">
    <location>
        <begin position="658"/>
        <end position="671"/>
    </location>
</feature>
<feature type="compositionally biased region" description="Polar residues" evidence="8">
    <location>
        <begin position="86"/>
        <end position="104"/>
    </location>
</feature>
<feature type="domain" description="Zinc finger piccolo-type" evidence="9">
    <location>
        <begin position="264"/>
        <end position="321"/>
    </location>
</feature>
<dbReference type="GO" id="GO:0035418">
    <property type="term" value="P:protein localization to synapse"/>
    <property type="evidence" value="ECO:0007669"/>
    <property type="project" value="TreeGrafter"/>
</dbReference>
<sequence length="1137" mass="120198">MKEWLCLNCQMQRALGGIEPPEPLMMKLYPNKVFAPQTITVTPIAAQKDITTPAASVKTDSPIPSSPQRKPVPPAAEISKAEATKAASTQMPASPAQMASQGNRRASEPQKPPQHPSQPGRRQSSAIPDTQQHPKQESGGFFGFGGTKSQSTPSKAEESVSGKMFGFGSSIFSSASTLITSAVQDEPHTTPPGSPKVSALASHKLPPAKETKPPATERAEESKAEQPQQAKVPPSVQAKVDQPSSEPPKGVASSQPALKAGQSTCPLCKVDLNIDSKDPPNYNTCTECKNTVCNLCGFNPMPHVTEVKEWLCLNCQMQRALGGMEPPEPLMMKPQPLLNKVSTPVAPQKEPPATQKEKETVIPAVDQKKAASTLQKEETTTLAAPQKETPLPASSKMGETPVRALKQDTPTPDSPQNKKYPTPPGVSVTDEVPTTALPVKKDISASALIKEEPTSASPLIKEVTGSPLTKGAPASPQNNKEHILPGSQNRKVSPRPGSTQDNYAGQSGLPLKKEAPFSTAVETKEVQLPAAVISNEAPVPDSLKTNEATTLGSAMKKERSSTEISIDNQKPAIVQKSMEPPATPTNKQNKVVQPLQQPEKKMPAAQPLAQVQPQEAPKPDPKITPPKQELGKPASSAPAQKALENQGTSEPQTPPQQPSQSSAIPSTQQPPKQESGGLFGFGGPKSQSTPSKPEESVSGKMFGFGSSIFSSASTLITSAVQDEPHTTLPASPMVSAPASPKTPPAKETKPPAVQNAEEKKAEQPQQAKVPTLLQANVDKPTSEPPKGAASSQPALKAGQSTCPLCKVDLNMGSKDPPNYNTCTECKNTVCNLCGFNPMPHETEVKEWLCLNCQMQRALGGMEPPGPPMIKSQPLPSKVSTPAASLKLTPAPAKPQKKEIPAPAAAQKEIPPPTPPPQLQHQQVPKIDPKTDPLKQEPGKPQQQLPKGGTSPAKAVSQPQAKPPKQSVGFFGFGGAKSQPSQSKPEESVSGKMFGFGSSIFSSASTLITSAVQDEPHTTLPASPMVSAPASPMMPPAKETKPHAVQNAEEKKAEQPQQAKVPTLLHAKVDQPPLEPPKGKASSQPALKAGQSTCPLCKVELNKGSNDPPNYNTCTECKNTVCNLCGFNPMPHETEVRL</sequence>
<evidence type="ECO:0000256" key="3">
    <source>
        <dbReference type="ARBA" id="ARBA00022771"/>
    </source>
</evidence>
<feature type="compositionally biased region" description="Low complexity" evidence="8">
    <location>
        <begin position="729"/>
        <end position="739"/>
    </location>
</feature>
<feature type="compositionally biased region" description="Polar residues" evidence="8">
    <location>
        <begin position="873"/>
        <end position="882"/>
    </location>
</feature>
<evidence type="ECO:0000313" key="11">
    <source>
        <dbReference type="Proteomes" id="UP000193380"/>
    </source>
</evidence>
<evidence type="ECO:0000256" key="7">
    <source>
        <dbReference type="ARBA" id="ARBA00034101"/>
    </source>
</evidence>
<dbReference type="InterPro" id="IPR013083">
    <property type="entry name" value="Znf_RING/FYVE/PHD"/>
</dbReference>
<feature type="domain" description="Zinc finger piccolo-type" evidence="9">
    <location>
        <begin position="1092"/>
        <end position="1135"/>
    </location>
</feature>
<keyword evidence="4" id="KW-0862">Zinc</keyword>
<feature type="compositionally biased region" description="Polar residues" evidence="8">
    <location>
        <begin position="120"/>
        <end position="133"/>
    </location>
</feature>
<feature type="compositionally biased region" description="Polar residues" evidence="8">
    <location>
        <begin position="486"/>
        <end position="505"/>
    </location>
</feature>
<feature type="compositionally biased region" description="Basic and acidic residues" evidence="8">
    <location>
        <begin position="207"/>
        <end position="224"/>
    </location>
</feature>
<protein>
    <recommendedName>
        <fullName evidence="9">Zinc finger piccolo-type domain-containing protein</fullName>
    </recommendedName>
</protein>
<evidence type="ECO:0000256" key="1">
    <source>
        <dbReference type="ARBA" id="ARBA00022723"/>
    </source>
</evidence>
<evidence type="ECO:0000256" key="4">
    <source>
        <dbReference type="ARBA" id="ARBA00022833"/>
    </source>
</evidence>
<feature type="compositionally biased region" description="Polar residues" evidence="8">
    <location>
        <begin position="52"/>
        <end position="68"/>
    </location>
</feature>
<feature type="region of interest" description="Disordered" evidence="8">
    <location>
        <begin position="52"/>
        <end position="157"/>
    </location>
</feature>
<feature type="region of interest" description="Disordered" evidence="8">
    <location>
        <begin position="532"/>
        <end position="705"/>
    </location>
</feature>
<dbReference type="GO" id="GO:0098882">
    <property type="term" value="F:structural constituent of presynaptic active zone"/>
    <property type="evidence" value="ECO:0007669"/>
    <property type="project" value="TreeGrafter"/>
</dbReference>
<dbReference type="GO" id="GO:0008270">
    <property type="term" value="F:zinc ion binding"/>
    <property type="evidence" value="ECO:0007669"/>
    <property type="project" value="UniProtKB-KW"/>
</dbReference>
<evidence type="ECO:0000256" key="8">
    <source>
        <dbReference type="SAM" id="MobiDB-lite"/>
    </source>
</evidence>